<feature type="transmembrane region" description="Helical" evidence="1">
    <location>
        <begin position="91"/>
        <end position="112"/>
    </location>
</feature>
<gene>
    <name evidence="2" type="ORF">CWS01_08990</name>
</gene>
<feature type="transmembrane region" description="Helical" evidence="1">
    <location>
        <begin position="58"/>
        <end position="79"/>
    </location>
</feature>
<reference evidence="2 3" key="1">
    <citation type="journal article" date="2003" name="Int. J. Syst. Evol. Microbiol.">
        <title>Bacillus nealsonii sp. nov., isolated from a spacecraft-assembly facility, whose spores are gamma-radiation resistant.</title>
        <authorList>
            <person name="Venkateswaran K."/>
            <person name="Kempf M."/>
            <person name="Chen F."/>
            <person name="Satomi M."/>
            <person name="Nicholson W."/>
            <person name="Kern R."/>
        </authorList>
    </citation>
    <scope>NUCLEOTIDE SEQUENCE [LARGE SCALE GENOMIC DNA]</scope>
    <source>
        <strain evidence="2 3">FO-92</strain>
    </source>
</reference>
<dbReference type="AlphaFoldDB" id="A0A2N0Z326"/>
<dbReference type="RefSeq" id="WP_101176861.1">
    <property type="nucleotide sequence ID" value="NZ_PISE01000017.1"/>
</dbReference>
<accession>A0A2N0Z326</accession>
<feature type="transmembrane region" description="Helical" evidence="1">
    <location>
        <begin position="16"/>
        <end position="38"/>
    </location>
</feature>
<evidence type="ECO:0008006" key="4">
    <source>
        <dbReference type="Google" id="ProtNLM"/>
    </source>
</evidence>
<keyword evidence="3" id="KW-1185">Reference proteome</keyword>
<dbReference type="Pfam" id="PF14184">
    <property type="entry name" value="YrvL"/>
    <property type="match status" value="1"/>
</dbReference>
<keyword evidence="1" id="KW-0812">Transmembrane</keyword>
<protein>
    <recommendedName>
        <fullName evidence="4">Regulatory protein YrvL</fullName>
    </recommendedName>
</protein>
<keyword evidence="1" id="KW-0472">Membrane</keyword>
<comment type="caution">
    <text evidence="2">The sequence shown here is derived from an EMBL/GenBank/DDBJ whole genome shotgun (WGS) entry which is preliminary data.</text>
</comment>
<sequence length="150" mass="17093">MKTEKPFRKEPLKEKIIIIAIIAFAVSVILLMIIGLYYFGLLGLFHLLNVHYDSLKSLFLFVLVFLLISVIGDIIIKVLRIFIHAIIPSNWLQLFLSFLLIFSIIWTCFSIADNWMDSVQLGSSVQLITTLIFSLVELAFDGPKKDGSEE</sequence>
<evidence type="ECO:0000256" key="1">
    <source>
        <dbReference type="SAM" id="Phobius"/>
    </source>
</evidence>
<dbReference type="InterPro" id="IPR025912">
    <property type="entry name" value="YrvL"/>
</dbReference>
<dbReference type="EMBL" id="PISE01000017">
    <property type="protein sequence ID" value="PKG23897.1"/>
    <property type="molecule type" value="Genomic_DNA"/>
</dbReference>
<evidence type="ECO:0000313" key="2">
    <source>
        <dbReference type="EMBL" id="PKG23897.1"/>
    </source>
</evidence>
<evidence type="ECO:0000313" key="3">
    <source>
        <dbReference type="Proteomes" id="UP000233375"/>
    </source>
</evidence>
<dbReference type="Proteomes" id="UP000233375">
    <property type="component" value="Unassembled WGS sequence"/>
</dbReference>
<name>A0A2N0Z326_9BACI</name>
<organism evidence="2 3">
    <name type="scientific">Niallia nealsonii</name>
    <dbReference type="NCBI Taxonomy" id="115979"/>
    <lineage>
        <taxon>Bacteria</taxon>
        <taxon>Bacillati</taxon>
        <taxon>Bacillota</taxon>
        <taxon>Bacilli</taxon>
        <taxon>Bacillales</taxon>
        <taxon>Bacillaceae</taxon>
        <taxon>Niallia</taxon>
    </lineage>
</organism>
<keyword evidence="1" id="KW-1133">Transmembrane helix</keyword>
<proteinExistence type="predicted"/>